<evidence type="ECO:0000313" key="2">
    <source>
        <dbReference type="Proteomes" id="UP001321473"/>
    </source>
</evidence>
<keyword evidence="2" id="KW-1185">Reference proteome</keyword>
<dbReference type="AlphaFoldDB" id="A0AAQ4ECU8"/>
<protein>
    <submittedName>
        <fullName evidence="1">Uncharacterized protein</fullName>
    </submittedName>
</protein>
<proteinExistence type="predicted"/>
<dbReference type="EMBL" id="JARKHS020018300">
    <property type="protein sequence ID" value="KAK8772442.1"/>
    <property type="molecule type" value="Genomic_DNA"/>
</dbReference>
<dbReference type="Proteomes" id="UP001321473">
    <property type="component" value="Unassembled WGS sequence"/>
</dbReference>
<organism evidence="1 2">
    <name type="scientific">Amblyomma americanum</name>
    <name type="common">Lone star tick</name>
    <dbReference type="NCBI Taxonomy" id="6943"/>
    <lineage>
        <taxon>Eukaryota</taxon>
        <taxon>Metazoa</taxon>
        <taxon>Ecdysozoa</taxon>
        <taxon>Arthropoda</taxon>
        <taxon>Chelicerata</taxon>
        <taxon>Arachnida</taxon>
        <taxon>Acari</taxon>
        <taxon>Parasitiformes</taxon>
        <taxon>Ixodida</taxon>
        <taxon>Ixodoidea</taxon>
        <taxon>Ixodidae</taxon>
        <taxon>Amblyomminae</taxon>
        <taxon>Amblyomma</taxon>
    </lineage>
</organism>
<comment type="caution">
    <text evidence="1">The sequence shown here is derived from an EMBL/GenBank/DDBJ whole genome shotgun (WGS) entry which is preliminary data.</text>
</comment>
<sequence>MGDVVDDPVTTAGSLYLDPASEYSISRDTEIVSHICLVSGEPPQLEEMDCIKNSSLREWSLCRQCDAVVHCCYSLGKDLKLQSGSRVRAVAENATHARPTSEGRREASQLLGVLAADAAWRRFATRRDRAKFARTVIRAVEASKFDGVRLLAPWRERSARGFYDFVVGLAADVAARLQKKNYSFGFFLPQGLSKPYRFTTQLKKVLNSQHSVLFYPDFSVFWKNAAAVRWPPPQEALGRSSNETTVNETDSKSDSFACYLLAPPAAASLRLGERCDPLKSQSVAREVASTFVTATNLCHLWNASWKTSVHKYNTYACDGRQAVFYQSSSQARSFAIDVLAQTPSSTCTGSISSYLEDGLHECGENSAGSEKA</sequence>
<reference evidence="1 2" key="1">
    <citation type="journal article" date="2023" name="Arcadia Sci">
        <title>De novo assembly of a long-read Amblyomma americanum tick genome.</title>
        <authorList>
            <person name="Chou S."/>
            <person name="Poskanzer K.E."/>
            <person name="Rollins M."/>
            <person name="Thuy-Boun P.S."/>
        </authorList>
    </citation>
    <scope>NUCLEOTIDE SEQUENCE [LARGE SCALE GENOMIC DNA]</scope>
    <source>
        <strain evidence="1">F_SG_1</strain>
        <tissue evidence="1">Salivary glands</tissue>
    </source>
</reference>
<evidence type="ECO:0000313" key="1">
    <source>
        <dbReference type="EMBL" id="KAK8772442.1"/>
    </source>
</evidence>
<name>A0AAQ4ECU8_AMBAM</name>
<gene>
    <name evidence="1" type="ORF">V5799_024313</name>
</gene>
<accession>A0AAQ4ECU8</accession>